<dbReference type="PROSITE" id="PS00383">
    <property type="entry name" value="TYR_PHOSPHATASE_1"/>
    <property type="match status" value="1"/>
</dbReference>
<dbReference type="Pfam" id="PF00102">
    <property type="entry name" value="Y_phosphatase"/>
    <property type="match status" value="3"/>
</dbReference>
<evidence type="ECO:0000313" key="4">
    <source>
        <dbReference type="EMBL" id="CAD7657216.1"/>
    </source>
</evidence>
<dbReference type="GO" id="GO:0004725">
    <property type="term" value="F:protein tyrosine phosphatase activity"/>
    <property type="evidence" value="ECO:0007669"/>
    <property type="project" value="InterPro"/>
</dbReference>
<dbReference type="SMART" id="SM00194">
    <property type="entry name" value="PTPc"/>
    <property type="match status" value="1"/>
</dbReference>
<feature type="domain" description="Tyrosine-protein phosphatase" evidence="2">
    <location>
        <begin position="323"/>
        <end position="422"/>
    </location>
</feature>
<dbReference type="SUPFAM" id="SSF52799">
    <property type="entry name" value="(Phosphotyrosine protein) phosphatases II"/>
    <property type="match status" value="2"/>
</dbReference>
<dbReference type="InterPro" id="IPR016130">
    <property type="entry name" value="Tyr_Pase_AS"/>
</dbReference>
<dbReference type="PANTHER" id="PTHR19134:SF561">
    <property type="entry name" value="PROTEIN TYROSINE PHOSPHATASE 36E, ISOFORM A"/>
    <property type="match status" value="1"/>
</dbReference>
<proteinExistence type="predicted"/>
<dbReference type="InterPro" id="IPR003595">
    <property type="entry name" value="Tyr_Pase_cat"/>
</dbReference>
<feature type="non-terminal residue" evidence="4">
    <location>
        <position position="422"/>
    </location>
</feature>
<evidence type="ECO:0000259" key="2">
    <source>
        <dbReference type="PROSITE" id="PS50055"/>
    </source>
</evidence>
<dbReference type="OrthoDB" id="6144703at2759"/>
<evidence type="ECO:0000256" key="1">
    <source>
        <dbReference type="SAM" id="MobiDB-lite"/>
    </source>
</evidence>
<dbReference type="InterPro" id="IPR000387">
    <property type="entry name" value="Tyr_Pase_dom"/>
</dbReference>
<dbReference type="GO" id="GO:0048666">
    <property type="term" value="P:neuron development"/>
    <property type="evidence" value="ECO:0007669"/>
    <property type="project" value="UniProtKB-ARBA"/>
</dbReference>
<organism evidence="4">
    <name type="scientific">Oppiella nova</name>
    <dbReference type="NCBI Taxonomy" id="334625"/>
    <lineage>
        <taxon>Eukaryota</taxon>
        <taxon>Metazoa</taxon>
        <taxon>Ecdysozoa</taxon>
        <taxon>Arthropoda</taxon>
        <taxon>Chelicerata</taxon>
        <taxon>Arachnida</taxon>
        <taxon>Acari</taxon>
        <taxon>Acariformes</taxon>
        <taxon>Sarcoptiformes</taxon>
        <taxon>Oribatida</taxon>
        <taxon>Brachypylina</taxon>
        <taxon>Oppioidea</taxon>
        <taxon>Oppiidae</taxon>
        <taxon>Oppiella</taxon>
    </lineage>
</organism>
<feature type="domain" description="Tyrosine-protein phosphatase" evidence="2">
    <location>
        <begin position="1"/>
        <end position="292"/>
    </location>
</feature>
<dbReference type="CDD" id="cd00047">
    <property type="entry name" value="PTPc"/>
    <property type="match status" value="1"/>
</dbReference>
<feature type="domain" description="Tyrosine specific protein phosphatases" evidence="3">
    <location>
        <begin position="204"/>
        <end position="283"/>
    </location>
</feature>
<dbReference type="InterPro" id="IPR029021">
    <property type="entry name" value="Prot-tyrosine_phosphatase-like"/>
</dbReference>
<dbReference type="SMART" id="SM00404">
    <property type="entry name" value="PTPc_motif"/>
    <property type="match status" value="1"/>
</dbReference>
<dbReference type="EMBL" id="CAJPVJ010012590">
    <property type="protein sequence ID" value="CAG2174402.1"/>
    <property type="molecule type" value="Genomic_DNA"/>
</dbReference>
<evidence type="ECO:0000259" key="3">
    <source>
        <dbReference type="PROSITE" id="PS50056"/>
    </source>
</evidence>
<dbReference type="InterPro" id="IPR050348">
    <property type="entry name" value="Protein-Tyr_Phosphatase"/>
</dbReference>
<sequence>MVWEQKSMVIVMLTKVFDFIRVMCCQYWPMEENKPEMYGNIEVTLLREEPLADFVIRTLKVRNPAEMITKASERSSLRSKQTSSGFKSLTPMSRSSLKSRSTRFSSMRPSVNTVDYNGTIATDYYSDPNLSYKSEAFLSARTDVYENGDHYVNGIDEDEDVLEDDVFADDEHTIIADETNERIIYQLHYHSWSSHTCPFPNSLLQFRRRVRIYMNELLMDEKLDKIGPTIVHCSDGGGRTGAYMCIDANLELAEEDGFYDVFGYAKRMKHSRKGLIENMDQYKFVYDALEEAYFCGKTWFPVDELSQQMRFKSSKNLMNQNEYFLEYQKILKMTVKPTIGDCAGGHRIENRDKNRDVSIVPPDNFRPYLTSFQSNDCTDYINAVFVDGYTRSKEYIITEWPMKKTMQDIWCLIYDHECNSVV</sequence>
<accession>A0A7R9MBY3</accession>
<dbReference type="InterPro" id="IPR000242">
    <property type="entry name" value="PTP_cat"/>
</dbReference>
<evidence type="ECO:0000313" key="5">
    <source>
        <dbReference type="Proteomes" id="UP000728032"/>
    </source>
</evidence>
<feature type="region of interest" description="Disordered" evidence="1">
    <location>
        <begin position="70"/>
        <end position="100"/>
    </location>
</feature>
<dbReference type="AlphaFoldDB" id="A0A7R9MBY3"/>
<protein>
    <submittedName>
        <fullName evidence="4">Uncharacterized protein</fullName>
    </submittedName>
</protein>
<dbReference type="PRINTS" id="PR00700">
    <property type="entry name" value="PRTYPHPHTASE"/>
</dbReference>
<dbReference type="EMBL" id="OC927415">
    <property type="protein sequence ID" value="CAD7657216.1"/>
    <property type="molecule type" value="Genomic_DNA"/>
</dbReference>
<dbReference type="Gene3D" id="3.90.190.10">
    <property type="entry name" value="Protein tyrosine phosphatase superfamily"/>
    <property type="match status" value="3"/>
</dbReference>
<dbReference type="Proteomes" id="UP000728032">
    <property type="component" value="Unassembled WGS sequence"/>
</dbReference>
<dbReference type="PANTHER" id="PTHR19134">
    <property type="entry name" value="RECEPTOR-TYPE TYROSINE-PROTEIN PHOSPHATASE"/>
    <property type="match status" value="1"/>
</dbReference>
<feature type="compositionally biased region" description="Polar residues" evidence="1">
    <location>
        <begin position="78"/>
        <end position="92"/>
    </location>
</feature>
<gene>
    <name evidence="4" type="ORF">ONB1V03_LOCUS13846</name>
</gene>
<dbReference type="PROSITE" id="PS50055">
    <property type="entry name" value="TYR_PHOSPHATASE_PTP"/>
    <property type="match status" value="2"/>
</dbReference>
<keyword evidence="5" id="KW-1185">Reference proteome</keyword>
<name>A0A7R9MBY3_9ACAR</name>
<reference evidence="4" key="1">
    <citation type="submission" date="2020-11" db="EMBL/GenBank/DDBJ databases">
        <authorList>
            <person name="Tran Van P."/>
        </authorList>
    </citation>
    <scope>NUCLEOTIDE SEQUENCE</scope>
</reference>
<dbReference type="PROSITE" id="PS50056">
    <property type="entry name" value="TYR_PHOSPHATASE_2"/>
    <property type="match status" value="1"/>
</dbReference>